<evidence type="ECO:0000313" key="2">
    <source>
        <dbReference type="Proteomes" id="UP001153334"/>
    </source>
</evidence>
<comment type="caution">
    <text evidence="1">The sequence shown here is derived from an EMBL/GenBank/DDBJ whole genome shotgun (WGS) entry which is preliminary data.</text>
</comment>
<proteinExistence type="predicted"/>
<dbReference type="EMBL" id="JAPESX010002045">
    <property type="protein sequence ID" value="KAJ8109698.1"/>
    <property type="molecule type" value="Genomic_DNA"/>
</dbReference>
<name>A0ACC2I475_9PEZI</name>
<gene>
    <name evidence="1" type="ORF">ONZ43_g6062</name>
</gene>
<dbReference type="Proteomes" id="UP001153334">
    <property type="component" value="Unassembled WGS sequence"/>
</dbReference>
<sequence length="392" mass="43060">MAFAFGERFGQSHSATRPAIDAVRTLGGAVGTSRLASNSVDDPVTFPKGKIDELLSATLELVETVQEVQGSPLPDLKWAYVNSKPRVRRATKLKEDCIVSELENAVGRLGGKEEEFVKSAVDHMVFREKTLASKDGRVPDFFSRVMIDEIFGFVIAGNDTSSTAISWGLKYLAENQAAQKKLRTSLETALPRAASEARVPTIQEITGTQIPYLDATVEETLRCAASVPVVDRQAVVDTELMGYHIPKGTVVTCLVTGPSMTSPAFPIDESRRSAGSKGGERQRHRPWDPRDMASFKPERWLVGKANDFDAGAGPQLAFGLGTRQCFGKRLAHLEMRIMIALIVWGFELLPCPSALSGHKPVLIMTNRPKDCYVRLREVERNIDISKTSRNAM</sequence>
<accession>A0ACC2I475</accession>
<reference evidence="1" key="1">
    <citation type="submission" date="2022-11" db="EMBL/GenBank/DDBJ databases">
        <title>Genome Sequence of Nemania bipapillata.</title>
        <authorList>
            <person name="Buettner E."/>
        </authorList>
    </citation>
    <scope>NUCLEOTIDE SEQUENCE</scope>
    <source>
        <strain evidence="1">CP14</strain>
    </source>
</reference>
<evidence type="ECO:0000313" key="1">
    <source>
        <dbReference type="EMBL" id="KAJ8109698.1"/>
    </source>
</evidence>
<protein>
    <submittedName>
        <fullName evidence="1">Uncharacterized protein</fullName>
    </submittedName>
</protein>
<keyword evidence="2" id="KW-1185">Reference proteome</keyword>
<organism evidence="1 2">
    <name type="scientific">Nemania bipapillata</name>
    <dbReference type="NCBI Taxonomy" id="110536"/>
    <lineage>
        <taxon>Eukaryota</taxon>
        <taxon>Fungi</taxon>
        <taxon>Dikarya</taxon>
        <taxon>Ascomycota</taxon>
        <taxon>Pezizomycotina</taxon>
        <taxon>Sordariomycetes</taxon>
        <taxon>Xylariomycetidae</taxon>
        <taxon>Xylariales</taxon>
        <taxon>Xylariaceae</taxon>
        <taxon>Nemania</taxon>
    </lineage>
</organism>